<sequence>MYALGIKYSAIFAVVRHTLYAPTSVVMEQRRDEKEAEEQKVSAIASAFLNVGQFFSRGQTNKSRPWVTSSETIKVSIYAWTRCRDSLLFSDYLFRRGTMDSARQQLQVGVPKKGGVYRQLSRDDGTVFEVSLDPAVCFEFSVTLILPGHDLFWPVVPPLQFLELISQRAVILADQFFSSSIMKRVSLSPIMLFPKNTFMPGYWSPDPQPGRYRPKFQPTRSEQHFMTVGKLVPPFQIDLHGKKNNFMAGIAVGFHGPPTLTGTIRALTEQAIHNAVAEVVRTLEPMTVVPITLKNGTGALMGLTSDNKGLRILIKPALGELARSPRRRRSESRGRESVLL</sequence>
<gene>
    <name evidence="1" type="primary">ORFB</name>
</gene>
<accession>A0A7M3URL7</accession>
<dbReference type="EMBL" id="MT876619">
    <property type="protein sequence ID" value="QOJ44331.1"/>
    <property type="molecule type" value="Genomic_DNA"/>
</dbReference>
<organism evidence="1">
    <name type="scientific">Infectious laryngotracheitis virus</name>
    <name type="common">ILTV</name>
    <name type="synonym">Gallid herpesvirus 1</name>
    <dbReference type="NCBI Taxonomy" id="10386"/>
    <lineage>
        <taxon>Viruses</taxon>
        <taxon>Duplodnaviria</taxon>
        <taxon>Heunggongvirae</taxon>
        <taxon>Peploviricota</taxon>
        <taxon>Herviviricetes</taxon>
        <taxon>Herpesvirales</taxon>
        <taxon>Orthoherpesviridae</taxon>
        <taxon>Alphaherpesvirinae</taxon>
        <taxon>Iltovirus</taxon>
        <taxon>Iltovirus gallidalpha1</taxon>
    </lineage>
</organism>
<protein>
    <submittedName>
        <fullName evidence="1">Protein IB</fullName>
    </submittedName>
</protein>
<evidence type="ECO:0000313" key="1">
    <source>
        <dbReference type="EMBL" id="QOJ44331.1"/>
    </source>
</evidence>
<organismHost>
    <name type="scientific">Gallus gallus</name>
    <name type="common">Chicken</name>
    <dbReference type="NCBI Taxonomy" id="9031"/>
</organismHost>
<name>A0A7M3URL7_ILTV</name>
<reference evidence="1" key="1">
    <citation type="journal article" date="2020" name="Vet. Microbiol.">
        <title>Glycoprotein-C-gene-deleted recombinant infectious laryngotracheitis virus expressing a genotype VII Newcastle disease virus fusion protein protects against virulent infectious laryngotracheitis virus and Newcastle disease virus.</title>
        <authorList>
            <person name="Wei X."/>
            <person name="Shao Y."/>
            <person name="Han Z."/>
            <person name="Sun J."/>
            <person name="Liu S."/>
        </authorList>
    </citation>
    <scope>NUCLEOTIDE SEQUENCE</scope>
    <source>
        <strain evidence="1">Ck/CH/LHLJ/120305</strain>
    </source>
</reference>
<proteinExistence type="predicted"/>